<evidence type="ECO:0000256" key="4">
    <source>
        <dbReference type="ARBA" id="ARBA00022833"/>
    </source>
</evidence>
<dbReference type="PANTHER" id="PTHR46481">
    <property type="entry name" value="ZINC FINGER BED DOMAIN-CONTAINING PROTEIN 4"/>
    <property type="match status" value="1"/>
</dbReference>
<organism evidence="7 8">
    <name type="scientific">Ambispora leptoticha</name>
    <dbReference type="NCBI Taxonomy" id="144679"/>
    <lineage>
        <taxon>Eukaryota</taxon>
        <taxon>Fungi</taxon>
        <taxon>Fungi incertae sedis</taxon>
        <taxon>Mucoromycota</taxon>
        <taxon>Glomeromycotina</taxon>
        <taxon>Glomeromycetes</taxon>
        <taxon>Archaeosporales</taxon>
        <taxon>Ambisporaceae</taxon>
        <taxon>Ambispora</taxon>
    </lineage>
</organism>
<evidence type="ECO:0000313" key="8">
    <source>
        <dbReference type="Proteomes" id="UP000789508"/>
    </source>
</evidence>
<feature type="region of interest" description="Disordered" evidence="6">
    <location>
        <begin position="1"/>
        <end position="69"/>
    </location>
</feature>
<proteinExistence type="predicted"/>
<keyword evidence="5" id="KW-0539">Nucleus</keyword>
<keyword evidence="3" id="KW-0863">Zinc-finger</keyword>
<dbReference type="InterPro" id="IPR012337">
    <property type="entry name" value="RNaseH-like_sf"/>
</dbReference>
<keyword evidence="8" id="KW-1185">Reference proteome</keyword>
<dbReference type="SUPFAM" id="SSF140996">
    <property type="entry name" value="Hermes dimerisation domain"/>
    <property type="match status" value="1"/>
</dbReference>
<dbReference type="AlphaFoldDB" id="A0A9N9ASV0"/>
<evidence type="ECO:0000256" key="6">
    <source>
        <dbReference type="SAM" id="MobiDB-lite"/>
    </source>
</evidence>
<evidence type="ECO:0000256" key="5">
    <source>
        <dbReference type="ARBA" id="ARBA00023242"/>
    </source>
</evidence>
<dbReference type="InterPro" id="IPR052035">
    <property type="entry name" value="ZnF_BED_domain_contain"/>
</dbReference>
<feature type="non-terminal residue" evidence="7">
    <location>
        <position position="517"/>
    </location>
</feature>
<gene>
    <name evidence="7" type="ORF">ALEPTO_LOCUS5455</name>
</gene>
<evidence type="ECO:0000313" key="7">
    <source>
        <dbReference type="EMBL" id="CAG8541975.1"/>
    </source>
</evidence>
<comment type="caution">
    <text evidence="7">The sequence shown here is derived from an EMBL/GenBank/DDBJ whole genome shotgun (WGS) entry which is preliminary data.</text>
</comment>
<comment type="subcellular location">
    <subcellularLocation>
        <location evidence="1">Nucleus</location>
    </subcellularLocation>
</comment>
<dbReference type="PANTHER" id="PTHR46481:SF10">
    <property type="entry name" value="ZINC FINGER BED DOMAIN-CONTAINING PROTEIN 39"/>
    <property type="match status" value="1"/>
</dbReference>
<reference evidence="7" key="1">
    <citation type="submission" date="2021-06" db="EMBL/GenBank/DDBJ databases">
        <authorList>
            <person name="Kallberg Y."/>
            <person name="Tangrot J."/>
            <person name="Rosling A."/>
        </authorList>
    </citation>
    <scope>NUCLEOTIDE SEQUENCE</scope>
    <source>
        <strain evidence="7">FL130A</strain>
    </source>
</reference>
<feature type="compositionally biased region" description="Polar residues" evidence="6">
    <location>
        <begin position="30"/>
        <end position="56"/>
    </location>
</feature>
<keyword evidence="4" id="KW-0862">Zinc</keyword>
<dbReference type="SUPFAM" id="SSF53098">
    <property type="entry name" value="Ribonuclease H-like"/>
    <property type="match status" value="1"/>
</dbReference>
<evidence type="ECO:0000256" key="1">
    <source>
        <dbReference type="ARBA" id="ARBA00004123"/>
    </source>
</evidence>
<sequence length="517" mass="59469">MSSIKKRKSKDLTDSNSISNSDTDPETLPENLSTSSDETLSGDNISTDHNNNTDCTDQSDEDNGSIIKTKPRKNSSWIWQYFRRRRPSRKWKTRANCTVIIKTKKSPNGRECGQLVKTQGSTGNFQTHLNTHGITKPTKITNTTTQPTITEMFYRATKQNSHQKETIDRALAKWIVTNLQPLYVLQNESFIEFVHALNPYYELPSDKSVKALIHKKQIDDNEQKFLRAISDTPTRWNSSYIAWKRLLQIKRAIKLMEVTMNADTNYNIRKDAIHLKSLMITEEEWRVLEELTVLLAPFAKITELLGGSNYSTLSFMWPAITTLTRNCEPISANIDEEIDLISILTIFDEEEEEDIVDLDEELEIITTADGNKIKLSQPQDTDDLVEKVKENLHKALCYYWDAPLNSSLIAMLLDPRCKSMNKLDSWERDKAISLLREEYNLLNTENETVTNLQAEEQNESQMNLFSIMFGLDTTSTPHKNEIDEYLKIDQGKIDIAKKSLNFWNSGNLYMRAAQKKS</sequence>
<protein>
    <submittedName>
        <fullName evidence="7">8817_t:CDS:1</fullName>
    </submittedName>
</protein>
<keyword evidence="2" id="KW-0479">Metal-binding</keyword>
<evidence type="ECO:0000256" key="3">
    <source>
        <dbReference type="ARBA" id="ARBA00022771"/>
    </source>
</evidence>
<dbReference type="GO" id="GO:0005634">
    <property type="term" value="C:nucleus"/>
    <property type="evidence" value="ECO:0007669"/>
    <property type="project" value="UniProtKB-SubCell"/>
</dbReference>
<accession>A0A9N9ASV0</accession>
<dbReference type="GO" id="GO:0008270">
    <property type="term" value="F:zinc ion binding"/>
    <property type="evidence" value="ECO:0007669"/>
    <property type="project" value="UniProtKB-KW"/>
</dbReference>
<dbReference type="OrthoDB" id="2440590at2759"/>
<dbReference type="EMBL" id="CAJVPS010001538">
    <property type="protein sequence ID" value="CAG8541975.1"/>
    <property type="molecule type" value="Genomic_DNA"/>
</dbReference>
<name>A0A9N9ASV0_9GLOM</name>
<evidence type="ECO:0000256" key="2">
    <source>
        <dbReference type="ARBA" id="ARBA00022723"/>
    </source>
</evidence>
<dbReference type="Proteomes" id="UP000789508">
    <property type="component" value="Unassembled WGS sequence"/>
</dbReference>